<evidence type="ECO:0000259" key="1">
    <source>
        <dbReference type="Pfam" id="PF01636"/>
    </source>
</evidence>
<organism evidence="2 3">
    <name type="scientific">Nocardia aurantia</name>
    <dbReference type="NCBI Taxonomy" id="2585199"/>
    <lineage>
        <taxon>Bacteria</taxon>
        <taxon>Bacillati</taxon>
        <taxon>Actinomycetota</taxon>
        <taxon>Actinomycetes</taxon>
        <taxon>Mycobacteriales</taxon>
        <taxon>Nocardiaceae</taxon>
        <taxon>Nocardia</taxon>
    </lineage>
</organism>
<keyword evidence="3" id="KW-1185">Reference proteome</keyword>
<gene>
    <name evidence="2" type="ORF">NRB56_15310</name>
</gene>
<dbReference type="PANTHER" id="PTHR47829:SF1">
    <property type="entry name" value="HAD FAMILY PHOSPHATASE"/>
    <property type="match status" value="1"/>
</dbReference>
<evidence type="ECO:0000313" key="3">
    <source>
        <dbReference type="Proteomes" id="UP000431401"/>
    </source>
</evidence>
<dbReference type="RefSeq" id="WP_153339823.1">
    <property type="nucleotide sequence ID" value="NZ_WEGI01000003.1"/>
</dbReference>
<dbReference type="SUPFAM" id="SSF56112">
    <property type="entry name" value="Protein kinase-like (PK-like)"/>
    <property type="match status" value="1"/>
</dbReference>
<proteinExistence type="predicted"/>
<dbReference type="CDD" id="cd05154">
    <property type="entry name" value="ACAD10_11_N-like"/>
    <property type="match status" value="1"/>
</dbReference>
<dbReference type="OrthoDB" id="3806873at2"/>
<evidence type="ECO:0000313" key="2">
    <source>
        <dbReference type="EMBL" id="MQY25972.1"/>
    </source>
</evidence>
<comment type="caution">
    <text evidence="2">The sequence shown here is derived from an EMBL/GenBank/DDBJ whole genome shotgun (WGS) entry which is preliminary data.</text>
</comment>
<reference evidence="2 3" key="1">
    <citation type="submission" date="2019-10" db="EMBL/GenBank/DDBJ databases">
        <title>Nocardia macrotermitis sp. nov. and Nocardia aurantia sp. nov., isolated from the gut of fungus growing-termite Macrotermes natalensis.</title>
        <authorList>
            <person name="Benndorf R."/>
            <person name="Schwitalla J."/>
            <person name="Martin K."/>
            <person name="De Beer W."/>
            <person name="Kaster A.-K."/>
            <person name="Vollmers J."/>
            <person name="Poulsen M."/>
            <person name="Beemelmanns C."/>
        </authorList>
    </citation>
    <scope>NUCLEOTIDE SEQUENCE [LARGE SCALE GENOMIC DNA]</scope>
    <source>
        <strain evidence="2 3">RB56</strain>
    </source>
</reference>
<feature type="domain" description="Aminoglycoside phosphotransferase" evidence="1">
    <location>
        <begin position="28"/>
        <end position="259"/>
    </location>
</feature>
<dbReference type="PANTHER" id="PTHR47829">
    <property type="entry name" value="HYDROLASE, PUTATIVE (AFU_ORTHOLOGUE AFUA_1G12880)-RELATED"/>
    <property type="match status" value="1"/>
</dbReference>
<sequence>MTLPGMDLAAVTRFLTERGVPVRGELTAEQISGGRSNLTFKLSDGTSAWVLRRPPIAGLTPSAHDMAREYTVTTALRSTAVPVAGTVAIDREGAVLGAPCTVVDFVPGLVVRDRDDLAALTDAQVRGVTDSLIDVLVALHAVDHRAVGLESFGRPEGYVSRQVRLWARQWEQVKTRELPDATRLAAALLDFEPPAATSIVHGDFRVDNTILDQDRPEVVRAVVDWEMSTLGDPLTDLALMCVYRDPDFDRVLGSAAAWTSDRLPSPDELAQRYAVTSGRDLGPWDHYLALANFKLAVIAEGIAYRAHQGADAGRGAVAAADATPVFMAAGLRLLRHPHRGADTVTATNHS</sequence>
<dbReference type="Gene3D" id="3.90.1200.10">
    <property type="match status" value="1"/>
</dbReference>
<dbReference type="InterPro" id="IPR011009">
    <property type="entry name" value="Kinase-like_dom_sf"/>
</dbReference>
<accession>A0A7K0DL37</accession>
<protein>
    <recommendedName>
        <fullName evidence="1">Aminoglycoside phosphotransferase domain-containing protein</fullName>
    </recommendedName>
</protein>
<dbReference type="Gene3D" id="3.30.200.20">
    <property type="entry name" value="Phosphorylase Kinase, domain 1"/>
    <property type="match status" value="1"/>
</dbReference>
<dbReference type="Proteomes" id="UP000431401">
    <property type="component" value="Unassembled WGS sequence"/>
</dbReference>
<dbReference type="InterPro" id="IPR052898">
    <property type="entry name" value="ACAD10-like"/>
</dbReference>
<dbReference type="Pfam" id="PF01636">
    <property type="entry name" value="APH"/>
    <property type="match status" value="1"/>
</dbReference>
<dbReference type="InterPro" id="IPR041726">
    <property type="entry name" value="ACAD10_11_N"/>
</dbReference>
<dbReference type="EMBL" id="WEGI01000003">
    <property type="protein sequence ID" value="MQY25972.1"/>
    <property type="molecule type" value="Genomic_DNA"/>
</dbReference>
<name>A0A7K0DL37_9NOCA</name>
<dbReference type="InterPro" id="IPR002575">
    <property type="entry name" value="Aminoglycoside_PTrfase"/>
</dbReference>
<dbReference type="AlphaFoldDB" id="A0A7K0DL37"/>